<dbReference type="AlphaFoldDB" id="A0A1I7LEK3"/>
<evidence type="ECO:0000313" key="1">
    <source>
        <dbReference type="EMBL" id="SFV08016.1"/>
    </source>
</evidence>
<proteinExistence type="predicted"/>
<keyword evidence="2" id="KW-1185">Reference proteome</keyword>
<dbReference type="STRING" id="392015.SAMN05421543_1413"/>
<organism evidence="1 2">
    <name type="scientific">Alicyclobacillus macrosporangiidus</name>
    <dbReference type="NCBI Taxonomy" id="392015"/>
    <lineage>
        <taxon>Bacteria</taxon>
        <taxon>Bacillati</taxon>
        <taxon>Bacillota</taxon>
        <taxon>Bacilli</taxon>
        <taxon>Bacillales</taxon>
        <taxon>Alicyclobacillaceae</taxon>
        <taxon>Alicyclobacillus</taxon>
    </lineage>
</organism>
<reference evidence="2" key="1">
    <citation type="submission" date="2016-10" db="EMBL/GenBank/DDBJ databases">
        <authorList>
            <person name="Varghese N."/>
        </authorList>
    </citation>
    <scope>NUCLEOTIDE SEQUENCE [LARGE SCALE GENOMIC DNA]</scope>
    <source>
        <strain evidence="2">DSM 17980</strain>
    </source>
</reference>
<gene>
    <name evidence="1" type="ORF">SAMN05421543_1413</name>
</gene>
<name>A0A1I7LEK3_9BACL</name>
<dbReference type="EMBL" id="FPBV01000041">
    <property type="protein sequence ID" value="SFV08016.1"/>
    <property type="molecule type" value="Genomic_DNA"/>
</dbReference>
<sequence length="63" mass="7296">MATVERKTEGLFVVWVRREDGWWPMGPMPIRDAEAFESARWVHGRDTIRVLAPKTTIEDIVEG</sequence>
<protein>
    <submittedName>
        <fullName evidence="1">Uncharacterized protein</fullName>
    </submittedName>
</protein>
<dbReference type="Proteomes" id="UP000183508">
    <property type="component" value="Unassembled WGS sequence"/>
</dbReference>
<accession>A0A1I7LEK3</accession>
<evidence type="ECO:0000313" key="2">
    <source>
        <dbReference type="Proteomes" id="UP000183508"/>
    </source>
</evidence>